<evidence type="ECO:0000256" key="1">
    <source>
        <dbReference type="SAM" id="SignalP"/>
    </source>
</evidence>
<name>A0A3R5UTZ1_ORNRH</name>
<dbReference type="Gene3D" id="2.40.160.10">
    <property type="entry name" value="Porin"/>
    <property type="match status" value="1"/>
</dbReference>
<dbReference type="AlphaFoldDB" id="A0A3R5UTZ1"/>
<protein>
    <recommendedName>
        <fullName evidence="4">Porin</fullName>
    </recommendedName>
</protein>
<gene>
    <name evidence="2" type="ORF">EQP59_03310</name>
</gene>
<accession>A0A3R5UTZ1</accession>
<feature type="signal peptide" evidence="1">
    <location>
        <begin position="1"/>
        <end position="19"/>
    </location>
</feature>
<dbReference type="RefSeq" id="WP_128500939.1">
    <property type="nucleotide sequence ID" value="NZ_CP035107.1"/>
</dbReference>
<dbReference type="InterPro" id="IPR010870">
    <property type="entry name" value="Porin_O/P"/>
</dbReference>
<dbReference type="OrthoDB" id="9771991at2"/>
<proteinExistence type="predicted"/>
<reference evidence="2 3" key="1">
    <citation type="submission" date="2019-01" db="EMBL/GenBank/DDBJ databases">
        <title>Whole Genome of Ornithobacterium rhinotracheale FARPER-174b.</title>
        <authorList>
            <person name="Tataje-Lavanda L.A."/>
            <person name="Montalvan A."/>
            <person name="Montesinos R."/>
            <person name="Zimic M."/>
            <person name="Fernandez-Sanchez M."/>
            <person name="Fernandez-Diaz M."/>
        </authorList>
    </citation>
    <scope>NUCLEOTIDE SEQUENCE [LARGE SCALE GENOMIC DNA]</scope>
    <source>
        <strain evidence="2 3">FARPER-174b</strain>
    </source>
</reference>
<evidence type="ECO:0000313" key="2">
    <source>
        <dbReference type="EMBL" id="QAR30449.1"/>
    </source>
</evidence>
<evidence type="ECO:0008006" key="4">
    <source>
        <dbReference type="Google" id="ProtNLM"/>
    </source>
</evidence>
<dbReference type="InterPro" id="IPR023614">
    <property type="entry name" value="Porin_dom_sf"/>
</dbReference>
<feature type="chain" id="PRO_5018722824" description="Porin" evidence="1">
    <location>
        <begin position="20"/>
        <end position="423"/>
    </location>
</feature>
<keyword evidence="1" id="KW-0732">Signal</keyword>
<dbReference type="Pfam" id="PF07396">
    <property type="entry name" value="Porin_O_P"/>
    <property type="match status" value="1"/>
</dbReference>
<evidence type="ECO:0000313" key="3">
    <source>
        <dbReference type="Proteomes" id="UP000287701"/>
    </source>
</evidence>
<sequence length="423" mass="46910">MKKIAGICAIALLSLQASAQQRHLRLNFDEGKSYIQANVRGQFWARYAHLNPGSTLNGEPASHSMDFSMRRLRLGIQSKIGEKFYIFTQVGGNNINQNTINNFRVQLIDLHADYTFSPAFALGVGKSSWGASSRMSSFSNGNLLNLDAGVFSIFTLNKQDDLGRSLGIYAKGKIGKWDYRVALAAPAFNKTTTASESKVDYAVNNPKKRISGYLKYEFWDKESNLNPFSGAAGTYLGAKNILSIGVGGAYQPEMMQKGIAPNLQYFDYKNLSADVFMEKKISERGDALTTYLGYYYTDFGDDYVRNVGPNDIADRGGTSFNGKGVQEPMMGTGNTLYWNIGYLLPKSGTHDVRIQPNVGLRYANYKGLKDVAVSYNAGVNLYLNGQASKLSLGYANRPIFDAVSKEVSERKDMIVLQYQFEIR</sequence>
<dbReference type="EMBL" id="CP035107">
    <property type="protein sequence ID" value="QAR30449.1"/>
    <property type="molecule type" value="Genomic_DNA"/>
</dbReference>
<dbReference type="Proteomes" id="UP000287701">
    <property type="component" value="Chromosome"/>
</dbReference>
<organism evidence="2 3">
    <name type="scientific">Ornithobacterium rhinotracheale</name>
    <dbReference type="NCBI Taxonomy" id="28251"/>
    <lineage>
        <taxon>Bacteria</taxon>
        <taxon>Pseudomonadati</taxon>
        <taxon>Bacteroidota</taxon>
        <taxon>Flavobacteriia</taxon>
        <taxon>Flavobacteriales</taxon>
        <taxon>Weeksellaceae</taxon>
        <taxon>Ornithobacterium</taxon>
    </lineage>
</organism>